<dbReference type="AlphaFoldDB" id="A0A975GNT1"/>
<protein>
    <submittedName>
        <fullName evidence="1">Uncharacterized protein</fullName>
    </submittedName>
</protein>
<proteinExistence type="predicted"/>
<organism evidence="1 2">
    <name type="scientific">Desulfonema magnum</name>
    <dbReference type="NCBI Taxonomy" id="45655"/>
    <lineage>
        <taxon>Bacteria</taxon>
        <taxon>Pseudomonadati</taxon>
        <taxon>Thermodesulfobacteriota</taxon>
        <taxon>Desulfobacteria</taxon>
        <taxon>Desulfobacterales</taxon>
        <taxon>Desulfococcaceae</taxon>
        <taxon>Desulfonema</taxon>
    </lineage>
</organism>
<dbReference type="EMBL" id="CP061800">
    <property type="protein sequence ID" value="QTA88092.1"/>
    <property type="molecule type" value="Genomic_DNA"/>
</dbReference>
<name>A0A975GNT1_9BACT</name>
<dbReference type="Proteomes" id="UP000663722">
    <property type="component" value="Chromosome"/>
</dbReference>
<dbReference type="KEGG" id="dmm:dnm_041330"/>
<keyword evidence="2" id="KW-1185">Reference proteome</keyword>
<evidence type="ECO:0000313" key="2">
    <source>
        <dbReference type="Proteomes" id="UP000663722"/>
    </source>
</evidence>
<evidence type="ECO:0000313" key="1">
    <source>
        <dbReference type="EMBL" id="QTA88092.1"/>
    </source>
</evidence>
<reference evidence="1" key="1">
    <citation type="journal article" date="2021" name="Microb. Physiol.">
        <title>Proteogenomic Insights into the Physiology of Marine, Sulfate-Reducing, Filamentous Desulfonema limicola and Desulfonema magnum.</title>
        <authorList>
            <person name="Schnaars V."/>
            <person name="Wohlbrand L."/>
            <person name="Scheve S."/>
            <person name="Hinrichs C."/>
            <person name="Reinhardt R."/>
            <person name="Rabus R."/>
        </authorList>
    </citation>
    <scope>NUCLEOTIDE SEQUENCE</scope>
    <source>
        <strain evidence="1">4be13</strain>
    </source>
</reference>
<accession>A0A975GNT1</accession>
<sequence length="51" mass="5721">MLERIRKAIPNAAREAGKGTDTVQFFCHEDTKARRLTKFICVSFLSSCLCG</sequence>
<gene>
    <name evidence="1" type="ORF">dnm_041330</name>
</gene>